<dbReference type="AlphaFoldDB" id="C5C3J1"/>
<dbReference type="Proteomes" id="UP000007962">
    <property type="component" value="Chromosome"/>
</dbReference>
<dbReference type="GO" id="GO:0004181">
    <property type="term" value="F:metallocarboxypeptidase activity"/>
    <property type="evidence" value="ECO:0007669"/>
    <property type="project" value="InterPro"/>
</dbReference>
<dbReference type="Pfam" id="PF00246">
    <property type="entry name" value="Peptidase_M14"/>
    <property type="match status" value="1"/>
</dbReference>
<accession>C5C3J1</accession>
<dbReference type="eggNOG" id="COG2866">
    <property type="taxonomic scope" value="Bacteria"/>
</dbReference>
<protein>
    <submittedName>
        <fullName evidence="2">Peptidase M14 carboxypeptidase A</fullName>
    </submittedName>
</protein>
<dbReference type="KEGG" id="bcv:Bcav_3658"/>
<sequence>MSTTTTSAAPGRAPEWLADVVARSGEVPPTDVFPTVDELLASFEELRAASSGRLTRRRIGTSRLGEPIWCYSVGTGSRAHVIVGGVHPNEPIGSVTALHLARTAVEDRDLTSGTWDATWHVVPTIDPDGMRLNEGWLHGPFTRSHYSRHFYRPAPAEQVEWSFPLEYKDLYFDAVMPETLALMRLLDDTRPELLMTLHNGELGGVYYYLTEALPSVYGALAAIPEAQGLELDAGEPEAPFIPVLAPAIYAEIDPGAGYEHLVSLGLDPLAGAPSGGSSGSYASRHGTFSFVAELPYWSHPDSSDDSVSSHSYADALARAGVELGEVADLLLGLLAEVDGELPDSSPLVRGSRAFLPFLRSDADALALRAVEPEADRPATVAEVFSVADQVRMFRLRFGGMLLRAVDGICALGTASPTARRVHARLTDVLAEWGREADAHPLTPHPIAALAGVQYASLLAVSRALQDRARQERTPQRDEDPGPP</sequence>
<dbReference type="STRING" id="471853.Bcav_3658"/>
<dbReference type="RefSeq" id="WP_015884137.1">
    <property type="nucleotide sequence ID" value="NC_012669.1"/>
</dbReference>
<keyword evidence="3" id="KW-1185">Reference proteome</keyword>
<dbReference type="HOGENOM" id="CLU_047694_1_0_11"/>
<dbReference type="InterPro" id="IPR000834">
    <property type="entry name" value="Peptidase_M14"/>
</dbReference>
<gene>
    <name evidence="2" type="ordered locus">Bcav_3658</name>
</gene>
<evidence type="ECO:0000313" key="3">
    <source>
        <dbReference type="Proteomes" id="UP000007962"/>
    </source>
</evidence>
<keyword evidence="2" id="KW-0121">Carboxypeptidase</keyword>
<dbReference type="EMBL" id="CP001618">
    <property type="protein sequence ID" value="ACQ81900.1"/>
    <property type="molecule type" value="Genomic_DNA"/>
</dbReference>
<feature type="domain" description="Peptidase M14" evidence="1">
    <location>
        <begin position="41"/>
        <end position="208"/>
    </location>
</feature>
<organism evidence="2 3">
    <name type="scientific">Beutenbergia cavernae (strain ATCC BAA-8 / DSM 12333 / CCUG 43141 / JCM 11478 / NBRC 16432 / NCIMB 13614 / HKI 0122)</name>
    <dbReference type="NCBI Taxonomy" id="471853"/>
    <lineage>
        <taxon>Bacteria</taxon>
        <taxon>Bacillati</taxon>
        <taxon>Actinomycetota</taxon>
        <taxon>Actinomycetes</taxon>
        <taxon>Micrococcales</taxon>
        <taxon>Beutenbergiaceae</taxon>
        <taxon>Beutenbergia</taxon>
    </lineage>
</organism>
<dbReference type="GO" id="GO:0008270">
    <property type="term" value="F:zinc ion binding"/>
    <property type="evidence" value="ECO:0007669"/>
    <property type="project" value="InterPro"/>
</dbReference>
<dbReference type="SUPFAM" id="SSF53187">
    <property type="entry name" value="Zn-dependent exopeptidases"/>
    <property type="match status" value="1"/>
</dbReference>
<proteinExistence type="predicted"/>
<name>C5C3J1_BEUC1</name>
<evidence type="ECO:0000259" key="1">
    <source>
        <dbReference type="Pfam" id="PF00246"/>
    </source>
</evidence>
<keyword evidence="2" id="KW-0645">Protease</keyword>
<dbReference type="Gene3D" id="3.40.630.10">
    <property type="entry name" value="Zn peptidases"/>
    <property type="match status" value="1"/>
</dbReference>
<evidence type="ECO:0000313" key="2">
    <source>
        <dbReference type="EMBL" id="ACQ81900.1"/>
    </source>
</evidence>
<reference evidence="2 3" key="1">
    <citation type="journal article" date="2009" name="Stand. Genomic Sci.">
        <title>Complete genome sequence of Beutenbergia cavernae type strain (HKI 0122).</title>
        <authorList>
            <person name="Land M."/>
            <person name="Pukall R."/>
            <person name="Abt B."/>
            <person name="Goker M."/>
            <person name="Rohde M."/>
            <person name="Glavina Del Rio T."/>
            <person name="Tice H."/>
            <person name="Copeland A."/>
            <person name="Cheng J.F."/>
            <person name="Lucas S."/>
            <person name="Chen F."/>
            <person name="Nolan M."/>
            <person name="Bruce D."/>
            <person name="Goodwin L."/>
            <person name="Pitluck S."/>
            <person name="Ivanova N."/>
            <person name="Mavromatis K."/>
            <person name="Ovchinnikova G."/>
            <person name="Pati A."/>
            <person name="Chen A."/>
            <person name="Palaniappan K."/>
            <person name="Hauser L."/>
            <person name="Chang Y.J."/>
            <person name="Jefferies C.C."/>
            <person name="Saunders E."/>
            <person name="Brettin T."/>
            <person name="Detter J.C."/>
            <person name="Han C."/>
            <person name="Chain P."/>
            <person name="Bristow J."/>
            <person name="Eisen J.A."/>
            <person name="Markowitz V."/>
            <person name="Hugenholtz P."/>
            <person name="Kyrpides N.C."/>
            <person name="Klenk H.P."/>
            <person name="Lapidus A."/>
        </authorList>
    </citation>
    <scope>NUCLEOTIDE SEQUENCE [LARGE SCALE GENOMIC DNA]</scope>
    <source>
        <strain evidence="3">ATCC BAA-8 / DSM 12333 / NBRC 16432</strain>
    </source>
</reference>
<dbReference type="OrthoDB" id="4499135at2"/>
<keyword evidence="2" id="KW-0378">Hydrolase</keyword>
<dbReference type="GO" id="GO:0006508">
    <property type="term" value="P:proteolysis"/>
    <property type="evidence" value="ECO:0007669"/>
    <property type="project" value="InterPro"/>
</dbReference>